<name>A0ACC0XTD8_9ROSI</name>
<evidence type="ECO:0000313" key="1">
    <source>
        <dbReference type="EMBL" id="KAJ0024522.1"/>
    </source>
</evidence>
<proteinExistence type="predicted"/>
<comment type="caution">
    <text evidence="1">The sequence shown here is derived from an EMBL/GenBank/DDBJ whole genome shotgun (WGS) entry which is preliminary data.</text>
</comment>
<organism evidence="1 2">
    <name type="scientific">Pistacia integerrima</name>
    <dbReference type="NCBI Taxonomy" id="434235"/>
    <lineage>
        <taxon>Eukaryota</taxon>
        <taxon>Viridiplantae</taxon>
        <taxon>Streptophyta</taxon>
        <taxon>Embryophyta</taxon>
        <taxon>Tracheophyta</taxon>
        <taxon>Spermatophyta</taxon>
        <taxon>Magnoliopsida</taxon>
        <taxon>eudicotyledons</taxon>
        <taxon>Gunneridae</taxon>
        <taxon>Pentapetalae</taxon>
        <taxon>rosids</taxon>
        <taxon>malvids</taxon>
        <taxon>Sapindales</taxon>
        <taxon>Anacardiaceae</taxon>
        <taxon>Pistacia</taxon>
    </lineage>
</organism>
<accession>A0ACC0XTD8</accession>
<dbReference type="EMBL" id="CM047745">
    <property type="protein sequence ID" value="KAJ0024522.1"/>
    <property type="molecule type" value="Genomic_DNA"/>
</dbReference>
<reference evidence="2" key="1">
    <citation type="journal article" date="2023" name="G3 (Bethesda)">
        <title>Genome assembly and association tests identify interacting loci associated with vigor, precocity, and sex in interspecific pistachio rootstocks.</title>
        <authorList>
            <person name="Palmer W."/>
            <person name="Jacygrad E."/>
            <person name="Sagayaradj S."/>
            <person name="Cavanaugh K."/>
            <person name="Han R."/>
            <person name="Bertier L."/>
            <person name="Beede B."/>
            <person name="Kafkas S."/>
            <person name="Golino D."/>
            <person name="Preece J."/>
            <person name="Michelmore R."/>
        </authorList>
    </citation>
    <scope>NUCLEOTIDE SEQUENCE [LARGE SCALE GENOMIC DNA]</scope>
</reference>
<gene>
    <name evidence="1" type="ORF">Pint_08793</name>
</gene>
<protein>
    <submittedName>
        <fullName evidence="1">Uncharacterized protein</fullName>
    </submittedName>
</protein>
<keyword evidence="2" id="KW-1185">Reference proteome</keyword>
<dbReference type="Proteomes" id="UP001163603">
    <property type="component" value="Chromosome 10"/>
</dbReference>
<sequence length="97" mass="11292">MSHLNEEANRCLWTGKVNLTEAQLKSQFWRFDTDGDRRLSKQELNKAFNNLGSSFPAWRTWRALCHADENGDGYINEEEFNRLVKYAVKCGYAIDSN</sequence>
<evidence type="ECO:0000313" key="2">
    <source>
        <dbReference type="Proteomes" id="UP001163603"/>
    </source>
</evidence>